<feature type="region of interest" description="Disordered" evidence="8">
    <location>
        <begin position="416"/>
        <end position="474"/>
    </location>
</feature>
<comment type="subcellular location">
    <subcellularLocation>
        <location evidence="1">Nucleus</location>
    </subcellularLocation>
</comment>
<dbReference type="PANTHER" id="PTHR12772:SF0">
    <property type="entry name" value="DNA REPLICATION COMPLEX GINS PROTEIN PSF2"/>
    <property type="match status" value="1"/>
</dbReference>
<accession>A0A4X1T7U3</accession>
<feature type="compositionally biased region" description="Low complexity" evidence="8">
    <location>
        <begin position="40"/>
        <end position="50"/>
    </location>
</feature>
<dbReference type="InterPro" id="IPR056784">
    <property type="entry name" value="PSF2_N"/>
</dbReference>
<dbReference type="Gene3D" id="3.40.5.50">
    <property type="match status" value="1"/>
</dbReference>
<dbReference type="Gene3D" id="1.20.58.1020">
    <property type="match status" value="1"/>
</dbReference>
<evidence type="ECO:0000256" key="4">
    <source>
        <dbReference type="ARBA" id="ARBA00023242"/>
    </source>
</evidence>
<evidence type="ECO:0000259" key="10">
    <source>
        <dbReference type="Pfam" id="PF25005"/>
    </source>
</evidence>
<evidence type="ECO:0000256" key="8">
    <source>
        <dbReference type="SAM" id="MobiDB-lite"/>
    </source>
</evidence>
<evidence type="ECO:0000256" key="3">
    <source>
        <dbReference type="ARBA" id="ARBA00022705"/>
    </source>
</evidence>
<feature type="region of interest" description="Disordered" evidence="8">
    <location>
        <begin position="73"/>
        <end position="92"/>
    </location>
</feature>
<keyword evidence="3" id="KW-0235">DNA replication</keyword>
<dbReference type="FunFam" id="1.20.58.1020:FF:000001">
    <property type="entry name" value="DNA replication complex GINS protein PSF2"/>
    <property type="match status" value="1"/>
</dbReference>
<dbReference type="GO" id="GO:0071162">
    <property type="term" value="C:CMG complex"/>
    <property type="evidence" value="ECO:0007669"/>
    <property type="project" value="UniProtKB-ARBA"/>
</dbReference>
<dbReference type="PANTHER" id="PTHR12772">
    <property type="entry name" value="DNA REPLICATION COMPLEX GINS PROTEIN PSF2"/>
    <property type="match status" value="1"/>
</dbReference>
<feature type="region of interest" description="Disordered" evidence="8">
    <location>
        <begin position="338"/>
        <end position="374"/>
    </location>
</feature>
<reference evidence="11 12" key="1">
    <citation type="submission" date="2017-08" db="EMBL/GenBank/DDBJ databases">
        <title>USMARCv1.0.</title>
        <authorList>
            <person name="Hannum G.I."/>
            <person name="Koren S."/>
            <person name="Schroeder S.G."/>
            <person name="Chin S.C."/>
            <person name="Nonneman D.J."/>
            <person name="Becker S.A."/>
            <person name="Rosen B.D."/>
            <person name="Bickhart D.M."/>
            <person name="Putnam N.H."/>
            <person name="Green R.E."/>
            <person name="Tuggle C.K."/>
            <person name="Liu H."/>
            <person name="Rohrer G.A."/>
            <person name="Warr A."/>
            <person name="Hall R."/>
            <person name="Kim K."/>
            <person name="Hume D.A."/>
            <person name="Talbot R."/>
            <person name="Chow W."/>
            <person name="Howe K."/>
            <person name="Schwartz A.S."/>
            <person name="Watson M."/>
            <person name="Archibald A.L."/>
            <person name="Phillippy A.M."/>
            <person name="Smith T.P.L."/>
        </authorList>
    </citation>
    <scope>NUCLEOTIDE SEQUENCE [LARGE SCALE GENOMIC DNA]</scope>
</reference>
<protein>
    <recommendedName>
        <fullName evidence="5">GINS complex subunit 2</fullName>
    </recommendedName>
</protein>
<evidence type="ECO:0000256" key="5">
    <source>
        <dbReference type="ARBA" id="ARBA00030871"/>
    </source>
</evidence>
<dbReference type="Pfam" id="PF05916">
    <property type="entry name" value="Sld5"/>
    <property type="match status" value="1"/>
</dbReference>
<dbReference type="SUPFAM" id="SSF160059">
    <property type="entry name" value="PriA/YqbF domain"/>
    <property type="match status" value="1"/>
</dbReference>
<dbReference type="GO" id="GO:0006260">
    <property type="term" value="P:DNA replication"/>
    <property type="evidence" value="ECO:0007669"/>
    <property type="project" value="UniProtKB-KW"/>
</dbReference>
<comment type="subunit">
    <text evidence="7">Component of the GINS complex which is a heterotetramer of GINS1, GINS2, GINS3 and GINS4. Forms a stable subcomplex with GINS3. GINS complex interacts with DNA primase in vitro. Component of the CMG helicase complex, a hexameric ring of related MCM2-7 subunits stabilized by CDC45 and the tetrameric GINS complex.</text>
</comment>
<evidence type="ECO:0000256" key="7">
    <source>
        <dbReference type="ARBA" id="ARBA00065643"/>
    </source>
</evidence>
<dbReference type="Proteomes" id="UP000314985">
    <property type="component" value="Chromosome 6"/>
</dbReference>
<dbReference type="CDD" id="cd21694">
    <property type="entry name" value="GINS_B_Psf2"/>
    <property type="match status" value="1"/>
</dbReference>
<dbReference type="Ensembl" id="ENSSSCT00070013380.1">
    <property type="protein sequence ID" value="ENSSSCP00070011030.1"/>
    <property type="gene ID" value="ENSSSCG00070006969.1"/>
</dbReference>
<comment type="function">
    <text evidence="6">Required for correct functioning of the GINS complex, a complex that plays an essential role in the initiation of DNA replication, and progression of DNA replication forks. GINS complex is a core component of CDC45-MCM-GINS (CMG) helicase, the molecular machine that unwinds template DNA during replication, and around which the replisome is built.</text>
</comment>
<reference evidence="11" key="2">
    <citation type="submission" date="2025-08" db="UniProtKB">
        <authorList>
            <consortium name="Ensembl"/>
        </authorList>
    </citation>
    <scope>IDENTIFICATION</scope>
</reference>
<feature type="domain" description="DNA replication complex GINS protein PSF2 N-terminal" evidence="10">
    <location>
        <begin position="143"/>
        <end position="200"/>
    </location>
</feature>
<dbReference type="InterPro" id="IPR007257">
    <property type="entry name" value="GINS_Psf2"/>
</dbReference>
<feature type="domain" description="GINS subunit" evidence="9">
    <location>
        <begin position="205"/>
        <end position="281"/>
    </location>
</feature>
<proteinExistence type="inferred from homology"/>
<feature type="region of interest" description="Disordered" evidence="8">
    <location>
        <begin position="1"/>
        <end position="50"/>
    </location>
</feature>
<dbReference type="AlphaFoldDB" id="A0A4X1T7U3"/>
<dbReference type="InterPro" id="IPR036224">
    <property type="entry name" value="GINS_bundle-like_dom_sf"/>
</dbReference>
<dbReference type="GO" id="GO:0000811">
    <property type="term" value="C:GINS complex"/>
    <property type="evidence" value="ECO:0007669"/>
    <property type="project" value="UniProtKB-ARBA"/>
</dbReference>
<keyword evidence="4" id="KW-0539">Nucleus</keyword>
<evidence type="ECO:0000256" key="6">
    <source>
        <dbReference type="ARBA" id="ARBA00045258"/>
    </source>
</evidence>
<comment type="similarity">
    <text evidence="2">Belongs to the GINS2/PSF2 family.</text>
</comment>
<dbReference type="Pfam" id="PF25005">
    <property type="entry name" value="PSF2_N"/>
    <property type="match status" value="1"/>
</dbReference>
<name>A0A4X1T7U3_PIG</name>
<dbReference type="SUPFAM" id="SSF158573">
    <property type="entry name" value="GINS helical bundle-like"/>
    <property type="match status" value="1"/>
</dbReference>
<evidence type="ECO:0000256" key="2">
    <source>
        <dbReference type="ARBA" id="ARBA00010565"/>
    </source>
</evidence>
<dbReference type="CDD" id="cd11712">
    <property type="entry name" value="GINS_A_psf2"/>
    <property type="match status" value="1"/>
</dbReference>
<dbReference type="InterPro" id="IPR021151">
    <property type="entry name" value="GINS_A"/>
</dbReference>
<evidence type="ECO:0000313" key="11">
    <source>
        <dbReference type="Ensembl" id="ENSSSCP00070011030.1"/>
    </source>
</evidence>
<evidence type="ECO:0000313" key="12">
    <source>
        <dbReference type="Proteomes" id="UP000314985"/>
    </source>
</evidence>
<organism evidence="11 12">
    <name type="scientific">Sus scrofa</name>
    <name type="common">Pig</name>
    <dbReference type="NCBI Taxonomy" id="9823"/>
    <lineage>
        <taxon>Eukaryota</taxon>
        <taxon>Metazoa</taxon>
        <taxon>Chordata</taxon>
        <taxon>Craniata</taxon>
        <taxon>Vertebrata</taxon>
        <taxon>Euteleostomi</taxon>
        <taxon>Mammalia</taxon>
        <taxon>Eutheria</taxon>
        <taxon>Laurasiatheria</taxon>
        <taxon>Artiodactyla</taxon>
        <taxon>Suina</taxon>
        <taxon>Suidae</taxon>
        <taxon>Sus</taxon>
    </lineage>
</organism>
<evidence type="ECO:0000256" key="1">
    <source>
        <dbReference type="ARBA" id="ARBA00004123"/>
    </source>
</evidence>
<dbReference type="FunFam" id="3.40.5.50:FF:000001">
    <property type="entry name" value="DNA replication complex GINS protein PSF2"/>
    <property type="match status" value="1"/>
</dbReference>
<evidence type="ECO:0000259" key="9">
    <source>
        <dbReference type="Pfam" id="PF05916"/>
    </source>
</evidence>
<sequence>MLPAPNPTFTPSLTRGVGGQAHRAGEETPSAEPGTGGLPAPGAWPTAGAWPGRVGAWPSVRGRGLRTASLKIANPRARSSRGPRLPPLSGERRIPIGQSRVLPARGRVPRGGGKAAAAAFLQDAGEPQAPERLGLTVGSTMDAAEVEFLAEKELVTIIPNFSLDKIYLIGGDLGPFNPGLPVQVPLWLAINLKQRQKCRLLAPEWMDVEKLEKMRDHERKEDTFTPAPNPHYTELTKLLLNHASDNIPKADEIRTLIKDVWDTRVAKLRVSADSFVRQQEAHAKVGPGPAGRPLGTGFPAGLGFPQVIAPCFLTFSVFRATPSAHGGSQARGRIGAVAAGLHRSHSRARSEPRLRPTPQPMAMPDPSSTERGQGSNLCPHGCLSGLLTTEPRGALPSACFRLVDCTSFLETKPLLPCVSAGQPDADGGQRRRRLPHAGAQPHVQAPHEPAARRQRPHSGPVGTPAGGLNVRKSALRPGWPSNVLEEPQACALSPGPSVIACLCLGAGCPSMGTEAALAEPRSPARSRPLRVSGDVTCCFERTHTVGVVMGLGLFFSSDPDPRAQPSLLQRGWTHSG</sequence>